<dbReference type="RefSeq" id="WP_404804700.1">
    <property type="nucleotide sequence ID" value="NZ_AP024110.1"/>
</dbReference>
<evidence type="ECO:0000256" key="9">
    <source>
        <dbReference type="ARBA" id="ARBA00022692"/>
    </source>
</evidence>
<comment type="subunit">
    <text evidence="4">The complex is composed of two ATP-binding proteins (MlaF), two transmembrane proteins (MlaE), two cytoplasmic solute-binding proteins (MlaB) and six periplasmic solute-binding proteins (MlaD).</text>
</comment>
<feature type="transmembrane region" description="Helical" evidence="12">
    <location>
        <begin position="90"/>
        <end position="111"/>
    </location>
</feature>
<comment type="function">
    <text evidence="1">Part of the ABC transporter complex MlaFEDB, which is involved in a phospholipid transport pathway that maintains lipid asymmetry in the outer membrane by retrograde trafficking of phospholipids from the outer membrane to the inner membrane. Probably responsible for the translocation of the substrate across the membrane.</text>
</comment>
<accession>A0A8D5FYB3</accession>
<evidence type="ECO:0000256" key="3">
    <source>
        <dbReference type="ARBA" id="ARBA00007556"/>
    </source>
</evidence>
<feature type="transmembrane region" description="Helical" evidence="12">
    <location>
        <begin position="158"/>
        <end position="181"/>
    </location>
</feature>
<dbReference type="PANTHER" id="PTHR30188:SF4">
    <property type="entry name" value="PROTEIN TRIGALACTOSYLDIACYLGLYCEROL 1, CHLOROPLASTIC"/>
    <property type="match status" value="1"/>
</dbReference>
<reference evidence="13" key="1">
    <citation type="journal article" date="2021" name="Arch. Microbiol.">
        <title>Methyloradius palustris gen. nov., sp. nov., a methanol-oxidizing bacterium isolated from snow.</title>
        <authorList>
            <person name="Miyadera T."/>
            <person name="Kojima H."/>
            <person name="Fukui M."/>
        </authorList>
    </citation>
    <scope>NUCLEOTIDE SEQUENCE</scope>
    <source>
        <strain evidence="13">Zm11</strain>
    </source>
</reference>
<keyword evidence="11 12" id="KW-0472">Membrane</keyword>
<dbReference type="Pfam" id="PF02405">
    <property type="entry name" value="MlaE"/>
    <property type="match status" value="1"/>
</dbReference>
<dbReference type="GO" id="GO:0005548">
    <property type="term" value="F:phospholipid transporter activity"/>
    <property type="evidence" value="ECO:0007669"/>
    <property type="project" value="TreeGrafter"/>
</dbReference>
<keyword evidence="7" id="KW-1003">Cell membrane</keyword>
<evidence type="ECO:0000256" key="6">
    <source>
        <dbReference type="ARBA" id="ARBA00022448"/>
    </source>
</evidence>
<keyword evidence="9 12" id="KW-0812">Transmembrane</keyword>
<evidence type="ECO:0000256" key="8">
    <source>
        <dbReference type="ARBA" id="ARBA00022519"/>
    </source>
</evidence>
<dbReference type="AlphaFoldDB" id="A0A8D5FYB3"/>
<name>A0A8D5FYB3_9PROT</name>
<keyword evidence="10 12" id="KW-1133">Transmembrane helix</keyword>
<dbReference type="InterPro" id="IPR030802">
    <property type="entry name" value="Permease_MalE"/>
</dbReference>
<evidence type="ECO:0000256" key="7">
    <source>
        <dbReference type="ARBA" id="ARBA00022475"/>
    </source>
</evidence>
<evidence type="ECO:0000313" key="13">
    <source>
        <dbReference type="EMBL" id="BCM23975.1"/>
    </source>
</evidence>
<feature type="transmembrane region" description="Helical" evidence="12">
    <location>
        <begin position="51"/>
        <end position="78"/>
    </location>
</feature>
<gene>
    <name evidence="13" type="ORF">ZMTM_02340</name>
</gene>
<evidence type="ECO:0000256" key="12">
    <source>
        <dbReference type="RuleBase" id="RU362044"/>
    </source>
</evidence>
<evidence type="ECO:0000256" key="5">
    <source>
        <dbReference type="ARBA" id="ARBA00020857"/>
    </source>
</evidence>
<evidence type="ECO:0000256" key="2">
    <source>
        <dbReference type="ARBA" id="ARBA00004429"/>
    </source>
</evidence>
<dbReference type="GO" id="GO:0043190">
    <property type="term" value="C:ATP-binding cassette (ABC) transporter complex"/>
    <property type="evidence" value="ECO:0007669"/>
    <property type="project" value="InterPro"/>
</dbReference>
<dbReference type="EMBL" id="AP024110">
    <property type="protein sequence ID" value="BCM23975.1"/>
    <property type="molecule type" value="Genomic_DNA"/>
</dbReference>
<sequence length="262" mass="28398">MFNKLTGILRGIGHRIVDRVWRLGSGARFLFYILIYSTESFRRLHLTIREIYFTGVLSLVIILVSAFFIGMVLALQGYNTLQKYGSSESIGVLVALSLVRELGPVMTALLFAGRAGTAITAEIGLMKATEQLSAMEMMAVSPIARVVAPRFWAGVISMPLLSSMFTMVGILGGYMVAVPLIGVDNGAFWSQMQANVDFQNDILNGLLKSFVFGVACTLIALFEGFDAPPTAEGVSRATTRTVVNSSLAVLGLDFVMTSFMIL</sequence>
<dbReference type="KEGG" id="mpau:ZMTM_02340"/>
<evidence type="ECO:0000256" key="1">
    <source>
        <dbReference type="ARBA" id="ARBA00002460"/>
    </source>
</evidence>
<dbReference type="InterPro" id="IPR053408">
    <property type="entry name" value="MlaE_Permease"/>
</dbReference>
<evidence type="ECO:0000256" key="4">
    <source>
        <dbReference type="ARBA" id="ARBA00011380"/>
    </source>
</evidence>
<dbReference type="InterPro" id="IPR003453">
    <property type="entry name" value="ABC_MlaE_roteobac"/>
</dbReference>
<proteinExistence type="inferred from homology"/>
<dbReference type="Proteomes" id="UP000826722">
    <property type="component" value="Chromosome"/>
</dbReference>
<keyword evidence="6" id="KW-0813">Transport</keyword>
<dbReference type="NCBIfam" id="TIGR00056">
    <property type="entry name" value="MlaE family lipid ABC transporter permease subunit"/>
    <property type="match status" value="1"/>
</dbReference>
<feature type="transmembrane region" description="Helical" evidence="12">
    <location>
        <begin position="202"/>
        <end position="222"/>
    </location>
</feature>
<evidence type="ECO:0000256" key="11">
    <source>
        <dbReference type="ARBA" id="ARBA00023136"/>
    </source>
</evidence>
<dbReference type="NCBIfam" id="NF033619">
    <property type="entry name" value="perm_MlaE_1"/>
    <property type="match status" value="1"/>
</dbReference>
<evidence type="ECO:0000313" key="14">
    <source>
        <dbReference type="Proteomes" id="UP000826722"/>
    </source>
</evidence>
<keyword evidence="14" id="KW-1185">Reference proteome</keyword>
<comment type="similarity">
    <text evidence="3 12">Belongs to the MlaE permease family.</text>
</comment>
<evidence type="ECO:0000256" key="10">
    <source>
        <dbReference type="ARBA" id="ARBA00022989"/>
    </source>
</evidence>
<dbReference type="PANTHER" id="PTHR30188">
    <property type="entry name" value="ABC TRANSPORTER PERMEASE PROTEIN-RELATED"/>
    <property type="match status" value="1"/>
</dbReference>
<feature type="transmembrane region" description="Helical" evidence="12">
    <location>
        <begin position="242"/>
        <end position="261"/>
    </location>
</feature>
<protein>
    <recommendedName>
        <fullName evidence="5">Intermembrane phospholipid transport system permease protein MlaE</fullName>
    </recommendedName>
</protein>
<organism evidence="13 14">
    <name type="scientific">Methyloradius palustris</name>
    <dbReference type="NCBI Taxonomy" id="2778876"/>
    <lineage>
        <taxon>Bacteria</taxon>
        <taxon>Pseudomonadati</taxon>
        <taxon>Pseudomonadota</taxon>
        <taxon>Betaproteobacteria</taxon>
        <taxon>Nitrosomonadales</taxon>
        <taxon>Methylophilaceae</taxon>
        <taxon>Methyloradius</taxon>
    </lineage>
</organism>
<keyword evidence="8 12" id="KW-0997">Cell inner membrane</keyword>
<comment type="subcellular location">
    <subcellularLocation>
        <location evidence="2 12">Cell inner membrane</location>
        <topology evidence="2 12">Multi-pass membrane protein</topology>
    </subcellularLocation>
</comment>